<accession>A0A1C5A0L9</accession>
<organism evidence="1 2">
    <name type="scientific">Micromonospora echinospora</name>
    <name type="common">Micromonospora purpurea</name>
    <dbReference type="NCBI Taxonomy" id="1877"/>
    <lineage>
        <taxon>Bacteria</taxon>
        <taxon>Bacillati</taxon>
        <taxon>Actinomycetota</taxon>
        <taxon>Actinomycetes</taxon>
        <taxon>Micromonosporales</taxon>
        <taxon>Micromonosporaceae</taxon>
        <taxon>Micromonospora</taxon>
    </lineage>
</organism>
<proteinExistence type="predicted"/>
<dbReference type="AlphaFoldDB" id="A0A1C5A0L9"/>
<dbReference type="EMBL" id="LT607413">
    <property type="protein sequence ID" value="SCF38778.1"/>
    <property type="molecule type" value="Genomic_DNA"/>
</dbReference>
<dbReference type="Proteomes" id="UP000198253">
    <property type="component" value="Chromosome I"/>
</dbReference>
<evidence type="ECO:0000313" key="2">
    <source>
        <dbReference type="Proteomes" id="UP000198253"/>
    </source>
</evidence>
<sequence length="82" mass="9111">MTGVGVLAGPTGAVGTPRYACRVMVNSSPPDRERLTWVERRRQKIRDEIERNRRGEYTVPTWVLALALAAMVGGWLALVFLA</sequence>
<gene>
    <name evidence="1" type="ORF">GA0070618_6087</name>
</gene>
<dbReference type="InParanoid" id="A0A1C5A0L9"/>
<evidence type="ECO:0000313" key="1">
    <source>
        <dbReference type="EMBL" id="SCF38778.1"/>
    </source>
</evidence>
<keyword evidence="2" id="KW-1185">Reference proteome</keyword>
<protein>
    <submittedName>
        <fullName evidence="1">Uncharacterized protein</fullName>
    </submittedName>
</protein>
<name>A0A1C5A0L9_MICEC</name>
<reference evidence="2" key="1">
    <citation type="submission" date="2016-06" db="EMBL/GenBank/DDBJ databases">
        <authorList>
            <person name="Varghese N."/>
            <person name="Submissions Spin"/>
        </authorList>
    </citation>
    <scope>NUCLEOTIDE SEQUENCE [LARGE SCALE GENOMIC DNA]</scope>
    <source>
        <strain evidence="2">DSM 43816</strain>
    </source>
</reference>